<organism evidence="2 3">
    <name type="scientific">Elysia chlorotica</name>
    <name type="common">Eastern emerald elysia</name>
    <name type="synonym">Sea slug</name>
    <dbReference type="NCBI Taxonomy" id="188477"/>
    <lineage>
        <taxon>Eukaryota</taxon>
        <taxon>Metazoa</taxon>
        <taxon>Spiralia</taxon>
        <taxon>Lophotrochozoa</taxon>
        <taxon>Mollusca</taxon>
        <taxon>Gastropoda</taxon>
        <taxon>Heterobranchia</taxon>
        <taxon>Euthyneura</taxon>
        <taxon>Panpulmonata</taxon>
        <taxon>Sacoglossa</taxon>
        <taxon>Placobranchoidea</taxon>
        <taxon>Plakobranchidae</taxon>
        <taxon>Elysia</taxon>
    </lineage>
</organism>
<comment type="caution">
    <text evidence="2">The sequence shown here is derived from an EMBL/GenBank/DDBJ whole genome shotgun (WGS) entry which is preliminary data.</text>
</comment>
<reference evidence="2 3" key="1">
    <citation type="submission" date="2019-01" db="EMBL/GenBank/DDBJ databases">
        <title>A draft genome assembly of the solar-powered sea slug Elysia chlorotica.</title>
        <authorList>
            <person name="Cai H."/>
            <person name="Li Q."/>
            <person name="Fang X."/>
            <person name="Li J."/>
            <person name="Curtis N.E."/>
            <person name="Altenburger A."/>
            <person name="Shibata T."/>
            <person name="Feng M."/>
            <person name="Maeda T."/>
            <person name="Schwartz J.A."/>
            <person name="Shigenobu S."/>
            <person name="Lundholm N."/>
            <person name="Nishiyama T."/>
            <person name="Yang H."/>
            <person name="Hasebe M."/>
            <person name="Li S."/>
            <person name="Pierce S.K."/>
            <person name="Wang J."/>
        </authorList>
    </citation>
    <scope>NUCLEOTIDE SEQUENCE [LARGE SCALE GENOMIC DNA]</scope>
    <source>
        <strain evidence="2">EC2010</strain>
        <tissue evidence="2">Whole organism of an adult</tissue>
    </source>
</reference>
<feature type="region of interest" description="Disordered" evidence="1">
    <location>
        <begin position="126"/>
        <end position="155"/>
    </location>
</feature>
<feature type="region of interest" description="Disordered" evidence="1">
    <location>
        <begin position="170"/>
        <end position="190"/>
    </location>
</feature>
<gene>
    <name evidence="2" type="ORF">EGW08_005914</name>
</gene>
<keyword evidence="3" id="KW-1185">Reference proteome</keyword>
<evidence type="ECO:0000313" key="2">
    <source>
        <dbReference type="EMBL" id="RUS86329.1"/>
    </source>
</evidence>
<feature type="compositionally biased region" description="Polar residues" evidence="1">
    <location>
        <begin position="170"/>
        <end position="179"/>
    </location>
</feature>
<accession>A0A3S0ZUR7</accession>
<sequence>MYVRLCVPPSLPPFVIFHEAGRGPIIGRGVPGRARSCDKQSSSSRLVCSINTEPRTSRKQHHPQFSWSTFRKVCMLSKSQVTPVISSHISLGGVLSNVGPECLLQGKWVKPLVSIDLRPPYSRLTPPWAGDPLGETRPPGSSASQKPAARSTKDAELGLQMGEWRRWAGRTTQHQTQAHGPTDHQGYRFHGQTPALELPRWYIRNTTTE</sequence>
<dbReference type="Proteomes" id="UP000271974">
    <property type="component" value="Unassembled WGS sequence"/>
</dbReference>
<proteinExistence type="predicted"/>
<dbReference type="AlphaFoldDB" id="A0A3S0ZUR7"/>
<evidence type="ECO:0000256" key="1">
    <source>
        <dbReference type="SAM" id="MobiDB-lite"/>
    </source>
</evidence>
<dbReference type="EMBL" id="RQTK01000142">
    <property type="protein sequence ID" value="RUS86329.1"/>
    <property type="molecule type" value="Genomic_DNA"/>
</dbReference>
<protein>
    <submittedName>
        <fullName evidence="2">Uncharacterized protein</fullName>
    </submittedName>
</protein>
<evidence type="ECO:0000313" key="3">
    <source>
        <dbReference type="Proteomes" id="UP000271974"/>
    </source>
</evidence>
<name>A0A3S0ZUR7_ELYCH</name>